<evidence type="ECO:0000313" key="2">
    <source>
        <dbReference type="EMBL" id="MBB5208853.1"/>
    </source>
</evidence>
<evidence type="ECO:0000256" key="1">
    <source>
        <dbReference type="SAM" id="SignalP"/>
    </source>
</evidence>
<dbReference type="AlphaFoldDB" id="A0A7W8G1G8"/>
<proteinExistence type="predicted"/>
<keyword evidence="1" id="KW-0732">Signal</keyword>
<feature type="chain" id="PRO_5031478539" description="Nuclear transport factor 2 family protein" evidence="1">
    <location>
        <begin position="20"/>
        <end position="286"/>
    </location>
</feature>
<dbReference type="RefSeq" id="WP_183961403.1">
    <property type="nucleotide sequence ID" value="NZ_JACHHP010000004.1"/>
</dbReference>
<dbReference type="PROSITE" id="PS51257">
    <property type="entry name" value="PROKAR_LIPOPROTEIN"/>
    <property type="match status" value="1"/>
</dbReference>
<name>A0A7W8G1G8_9GAMM</name>
<dbReference type="Proteomes" id="UP000521199">
    <property type="component" value="Unassembled WGS sequence"/>
</dbReference>
<gene>
    <name evidence="2" type="ORF">HNQ52_002403</name>
</gene>
<organism evidence="2 3">
    <name type="scientific">Chiayiivirga flava</name>
    <dbReference type="NCBI Taxonomy" id="659595"/>
    <lineage>
        <taxon>Bacteria</taxon>
        <taxon>Pseudomonadati</taxon>
        <taxon>Pseudomonadota</taxon>
        <taxon>Gammaproteobacteria</taxon>
        <taxon>Lysobacterales</taxon>
        <taxon>Lysobacteraceae</taxon>
        <taxon>Chiayiivirga</taxon>
    </lineage>
</organism>
<evidence type="ECO:0000313" key="3">
    <source>
        <dbReference type="Proteomes" id="UP000521199"/>
    </source>
</evidence>
<reference evidence="2 3" key="1">
    <citation type="submission" date="2020-08" db="EMBL/GenBank/DDBJ databases">
        <title>Genomic Encyclopedia of Type Strains, Phase IV (KMG-IV): sequencing the most valuable type-strain genomes for metagenomic binning, comparative biology and taxonomic classification.</title>
        <authorList>
            <person name="Goeker M."/>
        </authorList>
    </citation>
    <scope>NUCLEOTIDE SEQUENCE [LARGE SCALE GENOMIC DNA]</scope>
    <source>
        <strain evidence="2 3">DSM 24163</strain>
    </source>
</reference>
<dbReference type="EMBL" id="JACHHP010000004">
    <property type="protein sequence ID" value="MBB5208853.1"/>
    <property type="molecule type" value="Genomic_DNA"/>
</dbReference>
<comment type="caution">
    <text evidence="2">The sequence shown here is derived from an EMBL/GenBank/DDBJ whole genome shotgun (WGS) entry which is preliminary data.</text>
</comment>
<sequence>MRMLAMGTVALLLACGVQAKDSAYDAVVAAERAFAADAQARGVNAAFLAAAGEHGVVFRPGPLRVADAYAKAPPAAFNIAWGPAAAEVAPSGDLGYTYGPYEVTLADGKSAGFGHYFTVWERDGDGAFHFRSDIGISHAPVPLAGDAVVRRGSRAEGARALARRERDARLAALRELDSGLLPRLRRESPAAVYASVAADDLVLLRDGSLPLAAPFDDAVLAATDLGDATLMTAAERISADGTLATTYASPAEGRGPAWVRVWRRSGDTWQLAVDLTLPPPPEPADG</sequence>
<keyword evidence="3" id="KW-1185">Reference proteome</keyword>
<feature type="signal peptide" evidence="1">
    <location>
        <begin position="1"/>
        <end position="19"/>
    </location>
</feature>
<protein>
    <recommendedName>
        <fullName evidence="4">Nuclear transport factor 2 family protein</fullName>
    </recommendedName>
</protein>
<dbReference type="Gene3D" id="3.10.450.50">
    <property type="match status" value="1"/>
</dbReference>
<accession>A0A7W8G1G8</accession>
<evidence type="ECO:0008006" key="4">
    <source>
        <dbReference type="Google" id="ProtNLM"/>
    </source>
</evidence>